<evidence type="ECO:0000259" key="14">
    <source>
        <dbReference type="Pfam" id="PF00082"/>
    </source>
</evidence>
<dbReference type="PROSITE" id="PS00137">
    <property type="entry name" value="SUBTILASE_HIS"/>
    <property type="match status" value="1"/>
</dbReference>
<dbReference type="OrthoDB" id="9798386at2"/>
<dbReference type="GO" id="GO:0005886">
    <property type="term" value="C:plasma membrane"/>
    <property type="evidence" value="ECO:0007669"/>
    <property type="project" value="UniProtKB-SubCell"/>
</dbReference>
<feature type="active site" description="Charge relay system" evidence="10">
    <location>
        <position position="122"/>
    </location>
</feature>
<reference evidence="15 16" key="1">
    <citation type="submission" date="2019-07" db="EMBL/GenBank/DDBJ databases">
        <title>Lentzea xizangensis sp. nov., isolated from Qinghai-Tibetan Plateau Soils.</title>
        <authorList>
            <person name="Huang J."/>
        </authorList>
    </citation>
    <scope>NUCLEOTIDE SEQUENCE [LARGE SCALE GENOMIC DNA]</scope>
    <source>
        <strain evidence="15 16">FXJ1.1311</strain>
    </source>
</reference>
<protein>
    <submittedName>
        <fullName evidence="15">Type VII secretion-associated serine protease mycosin</fullName>
    </submittedName>
</protein>
<dbReference type="InterPro" id="IPR023827">
    <property type="entry name" value="Peptidase_S8_Asp-AS"/>
</dbReference>
<evidence type="ECO:0000313" key="16">
    <source>
        <dbReference type="Proteomes" id="UP000316639"/>
    </source>
</evidence>
<proteinExistence type="inferred from homology"/>
<keyword evidence="4 10" id="KW-0645">Protease</keyword>
<evidence type="ECO:0000256" key="11">
    <source>
        <dbReference type="RuleBase" id="RU003355"/>
    </source>
</evidence>
<feature type="transmembrane region" description="Helical" evidence="13">
    <location>
        <begin position="448"/>
        <end position="472"/>
    </location>
</feature>
<keyword evidence="3" id="KW-1003">Cell membrane</keyword>
<dbReference type="InterPro" id="IPR050131">
    <property type="entry name" value="Peptidase_S8_subtilisin-like"/>
</dbReference>
<name>A0A563EM71_9PSEU</name>
<evidence type="ECO:0000256" key="6">
    <source>
        <dbReference type="ARBA" id="ARBA00022801"/>
    </source>
</evidence>
<evidence type="ECO:0000256" key="1">
    <source>
        <dbReference type="ARBA" id="ARBA00004162"/>
    </source>
</evidence>
<dbReference type="PANTHER" id="PTHR43806">
    <property type="entry name" value="PEPTIDASE S8"/>
    <property type="match status" value="1"/>
</dbReference>
<dbReference type="InterPro" id="IPR000209">
    <property type="entry name" value="Peptidase_S8/S53_dom"/>
</dbReference>
<evidence type="ECO:0000256" key="3">
    <source>
        <dbReference type="ARBA" id="ARBA00022475"/>
    </source>
</evidence>
<dbReference type="AlphaFoldDB" id="A0A563EM71"/>
<evidence type="ECO:0000256" key="9">
    <source>
        <dbReference type="ARBA" id="ARBA00023136"/>
    </source>
</evidence>
<dbReference type="InterPro" id="IPR023834">
    <property type="entry name" value="T7SS_pept_S8A_mycosin"/>
</dbReference>
<comment type="caution">
    <text evidence="15">The sequence shown here is derived from an EMBL/GenBank/DDBJ whole genome shotgun (WGS) entry which is preliminary data.</text>
</comment>
<feature type="active site" description="Charge relay system" evidence="10">
    <location>
        <position position="154"/>
    </location>
</feature>
<dbReference type="PRINTS" id="PR00723">
    <property type="entry name" value="SUBTILISIN"/>
</dbReference>
<comment type="subcellular location">
    <subcellularLocation>
        <location evidence="1">Cell membrane</location>
        <topology evidence="1">Single-pass membrane protein</topology>
    </subcellularLocation>
</comment>
<keyword evidence="7 10" id="KW-0720">Serine protease</keyword>
<organism evidence="15 16">
    <name type="scientific">Lentzea tibetensis</name>
    <dbReference type="NCBI Taxonomy" id="2591470"/>
    <lineage>
        <taxon>Bacteria</taxon>
        <taxon>Bacillati</taxon>
        <taxon>Actinomycetota</taxon>
        <taxon>Actinomycetes</taxon>
        <taxon>Pseudonocardiales</taxon>
        <taxon>Pseudonocardiaceae</taxon>
        <taxon>Lentzea</taxon>
    </lineage>
</organism>
<evidence type="ECO:0000256" key="2">
    <source>
        <dbReference type="ARBA" id="ARBA00011073"/>
    </source>
</evidence>
<feature type="active site" description="Charge relay system" evidence="10">
    <location>
        <position position="357"/>
    </location>
</feature>
<dbReference type="GO" id="GO:0004252">
    <property type="term" value="F:serine-type endopeptidase activity"/>
    <property type="evidence" value="ECO:0007669"/>
    <property type="project" value="UniProtKB-UniRule"/>
</dbReference>
<dbReference type="InterPro" id="IPR022398">
    <property type="entry name" value="Peptidase_S8_His-AS"/>
</dbReference>
<evidence type="ECO:0000256" key="7">
    <source>
        <dbReference type="ARBA" id="ARBA00022825"/>
    </source>
</evidence>
<dbReference type="InterPro" id="IPR015500">
    <property type="entry name" value="Peptidase_S8_subtilisin-rel"/>
</dbReference>
<accession>A0A563EM71</accession>
<keyword evidence="9 13" id="KW-0472">Membrane</keyword>
<gene>
    <name evidence="15" type="primary">mycP</name>
    <name evidence="15" type="ORF">FKR81_32025</name>
</gene>
<evidence type="ECO:0000256" key="12">
    <source>
        <dbReference type="SAM" id="MobiDB-lite"/>
    </source>
</evidence>
<feature type="domain" description="Peptidase S8/S53" evidence="14">
    <location>
        <begin position="113"/>
        <end position="406"/>
    </location>
</feature>
<keyword evidence="5 13" id="KW-0812">Transmembrane</keyword>
<dbReference type="PROSITE" id="PS00136">
    <property type="entry name" value="SUBTILASE_ASP"/>
    <property type="match status" value="1"/>
</dbReference>
<comment type="similarity">
    <text evidence="2 10 11">Belongs to the peptidase S8 family.</text>
</comment>
<dbReference type="PANTHER" id="PTHR43806:SF11">
    <property type="entry name" value="CEREVISIN-RELATED"/>
    <property type="match status" value="1"/>
</dbReference>
<dbReference type="PROSITE" id="PS51892">
    <property type="entry name" value="SUBTILASE"/>
    <property type="match status" value="1"/>
</dbReference>
<dbReference type="InterPro" id="IPR036852">
    <property type="entry name" value="Peptidase_S8/S53_dom_sf"/>
</dbReference>
<dbReference type="SUPFAM" id="SSF52743">
    <property type="entry name" value="Subtilisin-like"/>
    <property type="match status" value="1"/>
</dbReference>
<dbReference type="Pfam" id="PF00082">
    <property type="entry name" value="Peptidase_S8"/>
    <property type="match status" value="1"/>
</dbReference>
<evidence type="ECO:0000256" key="13">
    <source>
        <dbReference type="SAM" id="Phobius"/>
    </source>
</evidence>
<dbReference type="GO" id="GO:0006508">
    <property type="term" value="P:proteolysis"/>
    <property type="evidence" value="ECO:0007669"/>
    <property type="project" value="UniProtKB-KW"/>
</dbReference>
<evidence type="ECO:0000256" key="5">
    <source>
        <dbReference type="ARBA" id="ARBA00022692"/>
    </source>
</evidence>
<evidence type="ECO:0000256" key="8">
    <source>
        <dbReference type="ARBA" id="ARBA00022989"/>
    </source>
</evidence>
<feature type="region of interest" description="Disordered" evidence="12">
    <location>
        <begin position="53"/>
        <end position="76"/>
    </location>
</feature>
<dbReference type="PROSITE" id="PS00138">
    <property type="entry name" value="SUBTILASE_SER"/>
    <property type="match status" value="1"/>
</dbReference>
<sequence>MRYRPRTGFCGHTAPQGKPKGVGVIRICAAAVLLVLSGQVPAFAAPKEYEPPPLPANAQLPPRGTEGAPAPDVPYVSNGQQCIGSSAKGKTVEDIPYGQLRLNLEQAHRFATGKGVKVAVIDTGVVEHPLLKGRVAGGGDFVERSNGKVDCDGHGTEVAGVLASSEDASGFVGAAPEAEILSIRHTSDRFEFKGTASEPARPRAGNLSTLAKAIVHAARSGAEVINISVTNCVAPQEFSANDQMLQAAIRFAVDKEDVVIVTAAGNLGPTGCPDQNDNPDPRDVKVVASPPLFADDVLSVASIGENGTVSQFSVWGPWVSIAGPGEGIVTLDPGGPGLVNAGISPEAKEQQPIVGTSFASPYVAGVAALVRERFPALTARQVMARLKATAQHPGNTDGRDHKVGHGMVNPVAALTAVIPAERPGATPPRITPIHTVVNPPAERNWRSLGFALGGAGTGFALLLFTLFVVHAVRRSRAQA</sequence>
<evidence type="ECO:0000313" key="15">
    <source>
        <dbReference type="EMBL" id="TWP47588.1"/>
    </source>
</evidence>
<keyword evidence="6 10" id="KW-0378">Hydrolase</keyword>
<dbReference type="InterPro" id="IPR023828">
    <property type="entry name" value="Peptidase_S8_Ser-AS"/>
</dbReference>
<keyword evidence="16" id="KW-1185">Reference proteome</keyword>
<dbReference type="EMBL" id="VOBR01000025">
    <property type="protein sequence ID" value="TWP47588.1"/>
    <property type="molecule type" value="Genomic_DNA"/>
</dbReference>
<evidence type="ECO:0000256" key="10">
    <source>
        <dbReference type="PROSITE-ProRule" id="PRU01240"/>
    </source>
</evidence>
<evidence type="ECO:0000256" key="4">
    <source>
        <dbReference type="ARBA" id="ARBA00022670"/>
    </source>
</evidence>
<keyword evidence="8 13" id="KW-1133">Transmembrane helix</keyword>
<dbReference type="Gene3D" id="3.40.50.200">
    <property type="entry name" value="Peptidase S8/S53 domain"/>
    <property type="match status" value="1"/>
</dbReference>
<dbReference type="Proteomes" id="UP000316639">
    <property type="component" value="Unassembled WGS sequence"/>
</dbReference>
<dbReference type="NCBIfam" id="TIGR03921">
    <property type="entry name" value="T7SS_mycosin"/>
    <property type="match status" value="1"/>
</dbReference>